<keyword evidence="2" id="KW-0645">Protease</keyword>
<evidence type="ECO:0000256" key="4">
    <source>
        <dbReference type="ARBA" id="ARBA00022825"/>
    </source>
</evidence>
<dbReference type="InterPro" id="IPR001375">
    <property type="entry name" value="Peptidase_S9_cat"/>
</dbReference>
<dbReference type="GO" id="GO:0006508">
    <property type="term" value="P:proteolysis"/>
    <property type="evidence" value="ECO:0007669"/>
    <property type="project" value="UniProtKB-KW"/>
</dbReference>
<proteinExistence type="inferred from homology"/>
<gene>
    <name evidence="6" type="ORF">HF394_12960</name>
</gene>
<protein>
    <submittedName>
        <fullName evidence="6">S9 family peptidase</fullName>
    </submittedName>
</protein>
<dbReference type="Pfam" id="PF00326">
    <property type="entry name" value="Peptidase_S9"/>
    <property type="match status" value="1"/>
</dbReference>
<dbReference type="SUPFAM" id="SSF82171">
    <property type="entry name" value="DPP6 N-terminal domain-like"/>
    <property type="match status" value="1"/>
</dbReference>
<sequence length="658" mass="74051">MAKNAVEIKDLNKLVSVTDPRISPDGSKALFIRTHIDEDENTYTAHLYHLDLASGGVTQWTYGKERVSSPAWSADGNYVAFLSTRDDKNQLYVMPATGGEARALTDFEKGVNGFFWSPCGEKIWFNALAKEGKTFTDKEDEKEKKNPEPVFVSKLKYKMDGMGLVPMDFHRQIGVVDLHTKEVQQLTEGNYDYNLEAVSNKGDQLVYGVVREENVDFVFRQPLYLYEVETKKETPLIDKDGYYGDAAFSHDDSKIAFVGSTRQFENASHTDIYVYDAVQQSIVCLTEGLDAPVGDYVVADHQQGAAAPAMVWTQDDHLYFQVSTMGDVRLYFASLDGAIYPASPEMEHVYGYDISRDGVFAVAAISDPVNPGELYKLTIATGEREPLTKFNKTYLEETELIEPVAIVADGAKGWTIHGWLMKPRGFKEGEKYPLVVNIHGGPHAMYANTFFHEMQVLAARGFGVLYVNPRGSHGYSQEFVDAVRGDYGGGDYEDIMKSLEGIVGQHSWIDENRLGVTGGSYGGFMTNWIVGHTDRFKAAVTQRSISNWVSFYGVSDIGYYFSDWQIGADMTDVETLWHHSPLKYAKDVETPLLILHSENDFRCPIEQSEQLYVTLKSMGKETEFVRFPEADHNLSRTGKPNLRFARLEQIAGWMKKYL</sequence>
<evidence type="ECO:0000256" key="1">
    <source>
        <dbReference type="ARBA" id="ARBA00010040"/>
    </source>
</evidence>
<dbReference type="GO" id="GO:0004252">
    <property type="term" value="F:serine-type endopeptidase activity"/>
    <property type="evidence" value="ECO:0007669"/>
    <property type="project" value="TreeGrafter"/>
</dbReference>
<organism evidence="6 7">
    <name type="scientific">Planococcus glaciei</name>
    <dbReference type="NCBI Taxonomy" id="459472"/>
    <lineage>
        <taxon>Bacteria</taxon>
        <taxon>Bacillati</taxon>
        <taxon>Bacillota</taxon>
        <taxon>Bacilli</taxon>
        <taxon>Bacillales</taxon>
        <taxon>Caryophanaceae</taxon>
        <taxon>Planococcus</taxon>
    </lineage>
</organism>
<keyword evidence="7" id="KW-1185">Reference proteome</keyword>
<dbReference type="SUPFAM" id="SSF53474">
    <property type="entry name" value="alpha/beta-Hydrolases"/>
    <property type="match status" value="1"/>
</dbReference>
<evidence type="ECO:0000313" key="6">
    <source>
        <dbReference type="EMBL" id="QKX51410.1"/>
    </source>
</evidence>
<dbReference type="EMBL" id="CP051177">
    <property type="protein sequence ID" value="QKX51410.1"/>
    <property type="molecule type" value="Genomic_DNA"/>
</dbReference>
<dbReference type="PANTHER" id="PTHR42776:SF27">
    <property type="entry name" value="DIPEPTIDYL PEPTIDASE FAMILY MEMBER 6"/>
    <property type="match status" value="1"/>
</dbReference>
<dbReference type="RefSeq" id="WP_176294707.1">
    <property type="nucleotide sequence ID" value="NZ_CP051177.1"/>
</dbReference>
<dbReference type="InterPro" id="IPR011659">
    <property type="entry name" value="WD40"/>
</dbReference>
<name>A0A7H8QBZ9_9BACL</name>
<comment type="similarity">
    <text evidence="1">Belongs to the peptidase S9C family.</text>
</comment>
<reference evidence="6 7" key="1">
    <citation type="submission" date="2020-04" db="EMBL/GenBank/DDBJ databases">
        <authorList>
            <person name="Pajer P."/>
            <person name="Broz P."/>
        </authorList>
    </citation>
    <scope>NUCLEOTIDE SEQUENCE [LARGE SCALE GENOMIC DNA]</scope>
    <source>
        <strain evidence="7">NRL-ATB46093</strain>
    </source>
</reference>
<dbReference type="InterPro" id="IPR029058">
    <property type="entry name" value="AB_hydrolase_fold"/>
</dbReference>
<evidence type="ECO:0000256" key="2">
    <source>
        <dbReference type="ARBA" id="ARBA00022670"/>
    </source>
</evidence>
<dbReference type="Gene3D" id="3.40.50.1820">
    <property type="entry name" value="alpha/beta hydrolase"/>
    <property type="match status" value="1"/>
</dbReference>
<accession>A0A7H8QBZ9</accession>
<dbReference type="Proteomes" id="UP000509222">
    <property type="component" value="Chromosome"/>
</dbReference>
<dbReference type="Pfam" id="PF07676">
    <property type="entry name" value="PD40"/>
    <property type="match status" value="1"/>
</dbReference>
<dbReference type="PANTHER" id="PTHR42776">
    <property type="entry name" value="SERINE PEPTIDASE S9 FAMILY MEMBER"/>
    <property type="match status" value="1"/>
</dbReference>
<keyword evidence="4" id="KW-0720">Serine protease</keyword>
<evidence type="ECO:0000259" key="5">
    <source>
        <dbReference type="Pfam" id="PF00326"/>
    </source>
</evidence>
<evidence type="ECO:0000313" key="7">
    <source>
        <dbReference type="Proteomes" id="UP000509222"/>
    </source>
</evidence>
<feature type="domain" description="Peptidase S9 prolyl oligopeptidase catalytic" evidence="5">
    <location>
        <begin position="449"/>
        <end position="658"/>
    </location>
</feature>
<keyword evidence="3" id="KW-0378">Hydrolase</keyword>
<dbReference type="Gene3D" id="2.120.10.30">
    <property type="entry name" value="TolB, C-terminal domain"/>
    <property type="match status" value="2"/>
</dbReference>
<dbReference type="AlphaFoldDB" id="A0A7H8QBZ9"/>
<evidence type="ECO:0000256" key="3">
    <source>
        <dbReference type="ARBA" id="ARBA00022801"/>
    </source>
</evidence>
<reference evidence="7" key="2">
    <citation type="submission" date="2020-06" db="EMBL/GenBank/DDBJ databases">
        <title>Isolation of Planomicrobium glaciei.</title>
        <authorList>
            <person name="Malisova L."/>
            <person name="Safrankova R."/>
            <person name="Jakubu V."/>
            <person name="Spanelova P."/>
        </authorList>
    </citation>
    <scope>NUCLEOTIDE SEQUENCE [LARGE SCALE GENOMIC DNA]</scope>
    <source>
        <strain evidence="7">NRL-ATB46093</strain>
    </source>
</reference>
<dbReference type="FunFam" id="3.40.50.1820:FF:000028">
    <property type="entry name" value="S9 family peptidase"/>
    <property type="match status" value="1"/>
</dbReference>
<dbReference type="InterPro" id="IPR011042">
    <property type="entry name" value="6-blade_b-propeller_TolB-like"/>
</dbReference>